<proteinExistence type="predicted"/>
<dbReference type="AlphaFoldDB" id="A0A1A8J830"/>
<name>A0A1A8J830_NOTKU</name>
<evidence type="ECO:0000313" key="1">
    <source>
        <dbReference type="EMBL" id="SBR05840.1"/>
    </source>
</evidence>
<feature type="non-terminal residue" evidence="1">
    <location>
        <position position="45"/>
    </location>
</feature>
<sequence>SCELTLQHWYFYFDYGLQRPETSNKSDSKVISCSPKKPWHLFVLL</sequence>
<accession>A0A1A8J830</accession>
<dbReference type="EMBL" id="HAED01019380">
    <property type="protein sequence ID" value="SBR05840.1"/>
    <property type="molecule type" value="Transcribed_RNA"/>
</dbReference>
<organism evidence="1">
    <name type="scientific">Nothobranchius kuhntae</name>
    <name type="common">Beira killifish</name>
    <dbReference type="NCBI Taxonomy" id="321403"/>
    <lineage>
        <taxon>Eukaryota</taxon>
        <taxon>Metazoa</taxon>
        <taxon>Chordata</taxon>
        <taxon>Craniata</taxon>
        <taxon>Vertebrata</taxon>
        <taxon>Euteleostomi</taxon>
        <taxon>Actinopterygii</taxon>
        <taxon>Neopterygii</taxon>
        <taxon>Teleostei</taxon>
        <taxon>Neoteleostei</taxon>
        <taxon>Acanthomorphata</taxon>
        <taxon>Ovalentaria</taxon>
        <taxon>Atherinomorphae</taxon>
        <taxon>Cyprinodontiformes</taxon>
        <taxon>Nothobranchiidae</taxon>
        <taxon>Nothobranchius</taxon>
    </lineage>
</organism>
<reference evidence="1" key="2">
    <citation type="submission" date="2016-06" db="EMBL/GenBank/DDBJ databases">
        <title>The genome of a short-lived fish provides insights into sex chromosome evolution and the genetic control of aging.</title>
        <authorList>
            <person name="Reichwald K."/>
            <person name="Felder M."/>
            <person name="Petzold A."/>
            <person name="Koch P."/>
            <person name="Groth M."/>
            <person name="Platzer M."/>
        </authorList>
    </citation>
    <scope>NUCLEOTIDE SEQUENCE</scope>
    <source>
        <tissue evidence="1">Brain</tissue>
    </source>
</reference>
<gene>
    <name evidence="1" type="primary">KCND3</name>
</gene>
<protein>
    <submittedName>
        <fullName evidence="1">Potassium voltage-gated channel, Shal-related subfamily, member 3</fullName>
    </submittedName>
</protein>
<feature type="non-terminal residue" evidence="1">
    <location>
        <position position="1"/>
    </location>
</feature>
<reference evidence="1" key="1">
    <citation type="submission" date="2016-05" db="EMBL/GenBank/DDBJ databases">
        <authorList>
            <person name="Lavstsen T."/>
            <person name="Jespersen J.S."/>
        </authorList>
    </citation>
    <scope>NUCLEOTIDE SEQUENCE</scope>
    <source>
        <tissue evidence="1">Brain</tissue>
    </source>
</reference>